<organism evidence="1 2">
    <name type="scientific">Alkalihalophilus marmarensis DSM 21297</name>
    <dbReference type="NCBI Taxonomy" id="1188261"/>
    <lineage>
        <taxon>Bacteria</taxon>
        <taxon>Bacillati</taxon>
        <taxon>Bacillota</taxon>
        <taxon>Bacilli</taxon>
        <taxon>Bacillales</taxon>
        <taxon>Bacillaceae</taxon>
        <taxon>Alkalihalophilus</taxon>
    </lineage>
</organism>
<comment type="caution">
    <text evidence="1">The sequence shown here is derived from an EMBL/GenBank/DDBJ whole genome shotgun (WGS) entry which is preliminary data.</text>
</comment>
<name>U6SRI0_9BACI</name>
<evidence type="ECO:0000313" key="1">
    <source>
        <dbReference type="EMBL" id="ERN53962.1"/>
    </source>
</evidence>
<protein>
    <submittedName>
        <fullName evidence="1">Uncharacterized protein</fullName>
    </submittedName>
</protein>
<accession>U6SRI0</accession>
<dbReference type="EMBL" id="ATAE01000011">
    <property type="protein sequence ID" value="ERN53962.1"/>
    <property type="molecule type" value="Genomic_DNA"/>
</dbReference>
<dbReference type="AlphaFoldDB" id="U6SRI0"/>
<dbReference type="Proteomes" id="UP000017170">
    <property type="component" value="Unassembled WGS sequence"/>
</dbReference>
<keyword evidence="2" id="KW-1185">Reference proteome</keyword>
<gene>
    <name evidence="1" type="ORF">A33I_09160</name>
</gene>
<evidence type="ECO:0000313" key="2">
    <source>
        <dbReference type="Proteomes" id="UP000017170"/>
    </source>
</evidence>
<proteinExistence type="predicted"/>
<reference evidence="1 2" key="1">
    <citation type="journal article" date="2013" name="Genome Announc.">
        <title>Genome Sequence of the Extreme Obligate Alkaliphile Bacillus marmarensis Strain DSM 21297.</title>
        <authorList>
            <person name="Wernick D.G."/>
            <person name="Choi K.Y."/>
            <person name="Tat C.A."/>
            <person name="Lafontaine Rivera J.G."/>
            <person name="Liao J.C."/>
        </authorList>
    </citation>
    <scope>NUCLEOTIDE SEQUENCE [LARGE SCALE GENOMIC DNA]</scope>
    <source>
        <strain evidence="1 2">DSM 21297</strain>
    </source>
</reference>
<sequence>MKGTIEMHRVMFTGEGTFLLMLGRNDVNN</sequence>